<dbReference type="Gene3D" id="1.10.287.130">
    <property type="match status" value="1"/>
</dbReference>
<dbReference type="InterPro" id="IPR003661">
    <property type="entry name" value="HisK_dim/P_dom"/>
</dbReference>
<evidence type="ECO:0000256" key="5">
    <source>
        <dbReference type="ARBA" id="ARBA00022679"/>
    </source>
</evidence>
<dbReference type="InterPro" id="IPR005467">
    <property type="entry name" value="His_kinase_dom"/>
</dbReference>
<evidence type="ECO:0000256" key="7">
    <source>
        <dbReference type="ARBA" id="ARBA00022777"/>
    </source>
</evidence>
<name>K8PKL7_9BRAD</name>
<dbReference type="HOGENOM" id="CLU_000445_89_37_5"/>
<feature type="transmembrane region" description="Helical" evidence="11">
    <location>
        <begin position="147"/>
        <end position="169"/>
    </location>
</feature>
<evidence type="ECO:0000313" key="13">
    <source>
        <dbReference type="EMBL" id="EKS42126.1"/>
    </source>
</evidence>
<evidence type="ECO:0000256" key="9">
    <source>
        <dbReference type="ARBA" id="ARBA00023012"/>
    </source>
</evidence>
<feature type="domain" description="Histidine kinase" evidence="12">
    <location>
        <begin position="230"/>
        <end position="444"/>
    </location>
</feature>
<sequence length="450" mass="48970">MDGGPPMLISSLRGRLFVGLTVFIVGTGLAAGYLAFRWAFEEAIELQDAILLQVGSLAAKNRLTDLAPEGNIDGEARVAIEELTPPPGDPAPASSLPRLPQDLSNGLQTVKRGQEQWRILVRTRKDGSRVAVGQPTAHRDEIARESALRTIVPLGLLVPGLMLLIGIVVDRSLRPLSKLTARLDAKQSDHLEKLPTDDIPKELLPFVASINRLLDRIGTMFDKQRRFVADAAHELRSPITALSVQAENLEHAGLSHDGRARLGSLRAGIRRTAHLLEQLLALARYDSHASTEMPHSEFDRIVKGVVADLLPVAQDRSIDLGFARIETASVRGEPVALTMLVRNLIDNALRHTPAGGRVDVSLFRQNEAVILRIADTGPGILDAEIDRIFEPFFRGSRSRGDGTGLGLSIVRRIAERCHASIRLENMRPPEGPGLNASVSFPAVPETTFHA</sequence>
<comment type="caution">
    <text evidence="13">The sequence shown here is derived from an EMBL/GenBank/DDBJ whole genome shotgun (WGS) entry which is preliminary data.</text>
</comment>
<dbReference type="GO" id="GO:0000155">
    <property type="term" value="F:phosphorelay sensor kinase activity"/>
    <property type="evidence" value="ECO:0007669"/>
    <property type="project" value="InterPro"/>
</dbReference>
<keyword evidence="7" id="KW-0418">Kinase</keyword>
<gene>
    <name evidence="13" type="ORF">HMPREF9695_01218</name>
</gene>
<dbReference type="Gene3D" id="3.30.565.10">
    <property type="entry name" value="Histidine kinase-like ATPase, C-terminal domain"/>
    <property type="match status" value="1"/>
</dbReference>
<dbReference type="Pfam" id="PF00512">
    <property type="entry name" value="HisKA"/>
    <property type="match status" value="1"/>
</dbReference>
<dbReference type="SUPFAM" id="SSF47384">
    <property type="entry name" value="Homodimeric domain of signal transducing histidine kinase"/>
    <property type="match status" value="1"/>
</dbReference>
<keyword evidence="10 11" id="KW-0472">Membrane</keyword>
<dbReference type="Pfam" id="PF02518">
    <property type="entry name" value="HATPase_c"/>
    <property type="match status" value="1"/>
</dbReference>
<evidence type="ECO:0000256" key="11">
    <source>
        <dbReference type="SAM" id="Phobius"/>
    </source>
</evidence>
<dbReference type="PANTHER" id="PTHR45436">
    <property type="entry name" value="SENSOR HISTIDINE KINASE YKOH"/>
    <property type="match status" value="1"/>
</dbReference>
<dbReference type="InterPro" id="IPR004358">
    <property type="entry name" value="Sig_transdc_His_kin-like_C"/>
</dbReference>
<dbReference type="Proteomes" id="UP000001096">
    <property type="component" value="Unassembled WGS sequence"/>
</dbReference>
<reference evidence="13 14" key="1">
    <citation type="submission" date="2012-04" db="EMBL/GenBank/DDBJ databases">
        <title>The Genome Sequence of Afipia broomeae ATCC 49717.</title>
        <authorList>
            <consortium name="The Broad Institute Genome Sequencing Platform"/>
            <person name="Earl A."/>
            <person name="Ward D."/>
            <person name="Feldgarden M."/>
            <person name="Gevers D."/>
            <person name="Huys G."/>
            <person name="Walker B."/>
            <person name="Young S.K."/>
            <person name="Zeng Q."/>
            <person name="Gargeya S."/>
            <person name="Fitzgerald M."/>
            <person name="Haas B."/>
            <person name="Abouelleil A."/>
            <person name="Alvarado L."/>
            <person name="Arachchi H.M."/>
            <person name="Berlin A."/>
            <person name="Chapman S.B."/>
            <person name="Goldberg J."/>
            <person name="Griggs A."/>
            <person name="Gujja S."/>
            <person name="Hansen M."/>
            <person name="Howarth C."/>
            <person name="Imamovic A."/>
            <person name="Larimer J."/>
            <person name="McCowen C."/>
            <person name="Montmayeur A."/>
            <person name="Murphy C."/>
            <person name="Neiman D."/>
            <person name="Pearson M."/>
            <person name="Priest M."/>
            <person name="Roberts A."/>
            <person name="Saif S."/>
            <person name="Shea T."/>
            <person name="Sisk P."/>
            <person name="Sykes S."/>
            <person name="Wortman J."/>
            <person name="Nusbaum C."/>
            <person name="Birren B."/>
        </authorList>
    </citation>
    <scope>NUCLEOTIDE SEQUENCE [LARGE SCALE GENOMIC DNA]</scope>
    <source>
        <strain evidence="13 14">ATCC 49717</strain>
    </source>
</reference>
<keyword evidence="8 11" id="KW-1133">Transmembrane helix</keyword>
<dbReference type="InterPro" id="IPR036097">
    <property type="entry name" value="HisK_dim/P_sf"/>
</dbReference>
<comment type="catalytic activity">
    <reaction evidence="1">
        <text>ATP + protein L-histidine = ADP + protein N-phospho-L-histidine.</text>
        <dbReference type="EC" id="2.7.13.3"/>
    </reaction>
</comment>
<dbReference type="CDD" id="cd00075">
    <property type="entry name" value="HATPase"/>
    <property type="match status" value="1"/>
</dbReference>
<dbReference type="PATRIC" id="fig|883078.3.peg.1256"/>
<proteinExistence type="predicted"/>
<dbReference type="eggNOG" id="COG2205">
    <property type="taxonomic scope" value="Bacteria"/>
</dbReference>
<dbReference type="InterPro" id="IPR036890">
    <property type="entry name" value="HATPase_C_sf"/>
</dbReference>
<dbReference type="InterPro" id="IPR003594">
    <property type="entry name" value="HATPase_dom"/>
</dbReference>
<accession>K8PKL7</accession>
<keyword evidence="6 11" id="KW-0812">Transmembrane</keyword>
<evidence type="ECO:0000256" key="6">
    <source>
        <dbReference type="ARBA" id="ARBA00022692"/>
    </source>
</evidence>
<dbReference type="AlphaFoldDB" id="K8PKL7"/>
<keyword evidence="4" id="KW-0597">Phosphoprotein</keyword>
<keyword evidence="14" id="KW-1185">Reference proteome</keyword>
<keyword evidence="9" id="KW-0902">Two-component regulatory system</keyword>
<dbReference type="PRINTS" id="PR00344">
    <property type="entry name" value="BCTRLSENSOR"/>
</dbReference>
<comment type="subcellular location">
    <subcellularLocation>
        <location evidence="2">Membrane</location>
        <topology evidence="2">Multi-pass membrane protein</topology>
    </subcellularLocation>
</comment>
<evidence type="ECO:0000313" key="14">
    <source>
        <dbReference type="Proteomes" id="UP000001096"/>
    </source>
</evidence>
<feature type="transmembrane region" description="Helical" evidence="11">
    <location>
        <begin position="16"/>
        <end position="36"/>
    </location>
</feature>
<organism evidence="13 14">
    <name type="scientific">Afipia broomeae ATCC 49717</name>
    <dbReference type="NCBI Taxonomy" id="883078"/>
    <lineage>
        <taxon>Bacteria</taxon>
        <taxon>Pseudomonadati</taxon>
        <taxon>Pseudomonadota</taxon>
        <taxon>Alphaproteobacteria</taxon>
        <taxon>Hyphomicrobiales</taxon>
        <taxon>Nitrobacteraceae</taxon>
        <taxon>Afipia</taxon>
    </lineage>
</organism>
<dbReference type="GO" id="GO:0005886">
    <property type="term" value="C:plasma membrane"/>
    <property type="evidence" value="ECO:0007669"/>
    <property type="project" value="TreeGrafter"/>
</dbReference>
<dbReference type="SUPFAM" id="SSF55874">
    <property type="entry name" value="ATPase domain of HSP90 chaperone/DNA topoisomerase II/histidine kinase"/>
    <property type="match status" value="1"/>
</dbReference>
<dbReference type="PROSITE" id="PS50109">
    <property type="entry name" value="HIS_KIN"/>
    <property type="match status" value="1"/>
</dbReference>
<dbReference type="SMART" id="SM00388">
    <property type="entry name" value="HisKA"/>
    <property type="match status" value="1"/>
</dbReference>
<evidence type="ECO:0000256" key="2">
    <source>
        <dbReference type="ARBA" id="ARBA00004141"/>
    </source>
</evidence>
<dbReference type="InterPro" id="IPR050428">
    <property type="entry name" value="TCS_sensor_his_kinase"/>
</dbReference>
<evidence type="ECO:0000256" key="3">
    <source>
        <dbReference type="ARBA" id="ARBA00012438"/>
    </source>
</evidence>
<dbReference type="EMBL" id="AGWX01000001">
    <property type="protein sequence ID" value="EKS42126.1"/>
    <property type="molecule type" value="Genomic_DNA"/>
</dbReference>
<keyword evidence="5" id="KW-0808">Transferase</keyword>
<dbReference type="EC" id="2.7.13.3" evidence="3"/>
<evidence type="ECO:0000256" key="4">
    <source>
        <dbReference type="ARBA" id="ARBA00022553"/>
    </source>
</evidence>
<dbReference type="CDD" id="cd00082">
    <property type="entry name" value="HisKA"/>
    <property type="match status" value="1"/>
</dbReference>
<evidence type="ECO:0000256" key="10">
    <source>
        <dbReference type="ARBA" id="ARBA00023136"/>
    </source>
</evidence>
<dbReference type="PANTHER" id="PTHR45436:SF15">
    <property type="entry name" value="SENSOR HISTIDINE KINASE CUSS"/>
    <property type="match status" value="1"/>
</dbReference>
<dbReference type="SMART" id="SM00387">
    <property type="entry name" value="HATPase_c"/>
    <property type="match status" value="1"/>
</dbReference>
<protein>
    <recommendedName>
        <fullName evidence="3">histidine kinase</fullName>
        <ecNumber evidence="3">2.7.13.3</ecNumber>
    </recommendedName>
</protein>
<evidence type="ECO:0000256" key="1">
    <source>
        <dbReference type="ARBA" id="ARBA00000085"/>
    </source>
</evidence>
<evidence type="ECO:0000259" key="12">
    <source>
        <dbReference type="PROSITE" id="PS50109"/>
    </source>
</evidence>
<evidence type="ECO:0000256" key="8">
    <source>
        <dbReference type="ARBA" id="ARBA00022989"/>
    </source>
</evidence>